<proteinExistence type="predicted"/>
<dbReference type="EMBL" id="GEGO01001516">
    <property type="protein sequence ID" value="JAR93888.1"/>
    <property type="molecule type" value="Transcribed_RNA"/>
</dbReference>
<protein>
    <submittedName>
        <fullName evidence="1">Putative secreted protein</fullName>
    </submittedName>
</protein>
<accession>A0A147BT14</accession>
<reference evidence="1" key="1">
    <citation type="journal article" date="2018" name="PLoS Negl. Trop. Dis.">
        <title>Sialome diversity of ticks revealed by RNAseq of single tick salivary glands.</title>
        <authorList>
            <person name="Perner J."/>
            <person name="Kropackova S."/>
            <person name="Kopacek P."/>
            <person name="Ribeiro J.M."/>
        </authorList>
    </citation>
    <scope>NUCLEOTIDE SEQUENCE</scope>
    <source>
        <strain evidence="1">Siblings of single egg batch collected in Ceske Budejovice</strain>
        <tissue evidence="1">Salivary glands</tissue>
    </source>
</reference>
<dbReference type="AlphaFoldDB" id="A0A147BT14"/>
<evidence type="ECO:0000313" key="1">
    <source>
        <dbReference type="EMBL" id="JAR93888.1"/>
    </source>
</evidence>
<name>A0A147BT14_IXORI</name>
<organism evidence="1">
    <name type="scientific">Ixodes ricinus</name>
    <name type="common">Common tick</name>
    <name type="synonym">Acarus ricinus</name>
    <dbReference type="NCBI Taxonomy" id="34613"/>
    <lineage>
        <taxon>Eukaryota</taxon>
        <taxon>Metazoa</taxon>
        <taxon>Ecdysozoa</taxon>
        <taxon>Arthropoda</taxon>
        <taxon>Chelicerata</taxon>
        <taxon>Arachnida</taxon>
        <taxon>Acari</taxon>
        <taxon>Parasitiformes</taxon>
        <taxon>Ixodida</taxon>
        <taxon>Ixodoidea</taxon>
        <taxon>Ixodidae</taxon>
        <taxon>Ixodinae</taxon>
        <taxon>Ixodes</taxon>
    </lineage>
</organism>
<sequence>MILRKSALGACAVSAPDHVSCSPRHSTPDWLRWLVSFATVHLNGVEEQAHLVTGSALQQKARVSSYVGGFSAVVPCNLSPRAFARDELSDAESSRVQTIKLFLPY</sequence>